<evidence type="ECO:0000313" key="6">
    <source>
        <dbReference type="EMBL" id="QIV86742.1"/>
    </source>
</evidence>
<dbReference type="Pfam" id="PF01266">
    <property type="entry name" value="DAO"/>
    <property type="match status" value="1"/>
</dbReference>
<comment type="cofactor">
    <cofactor evidence="1">
        <name>FAD</name>
        <dbReference type="ChEBI" id="CHEBI:57692"/>
    </cofactor>
</comment>
<dbReference type="PANTHER" id="PTHR10961">
    <property type="entry name" value="PEROXISOMAL SARCOSINE OXIDASE"/>
    <property type="match status" value="1"/>
</dbReference>
<dbReference type="Gene3D" id="3.50.50.60">
    <property type="entry name" value="FAD/NAD(P)-binding domain"/>
    <property type="match status" value="1"/>
</dbReference>
<dbReference type="InterPro" id="IPR045170">
    <property type="entry name" value="MTOX"/>
</dbReference>
<reference evidence="6 7" key="1">
    <citation type="submission" date="2018-09" db="EMBL/GenBank/DDBJ databases">
        <title>Glutamicibacter mishrai S5-52T (LMG 29155T = KCTC 39846T).</title>
        <authorList>
            <person name="Das S.K."/>
        </authorList>
    </citation>
    <scope>NUCLEOTIDE SEQUENCE [LARGE SCALE GENOMIC DNA]</scope>
    <source>
        <strain evidence="6 7">S5-52</strain>
    </source>
</reference>
<dbReference type="InterPro" id="IPR036188">
    <property type="entry name" value="FAD/NAD-bd_sf"/>
</dbReference>
<keyword evidence="4" id="KW-0560">Oxidoreductase</keyword>
<accession>A0A6H0SGG2</accession>
<evidence type="ECO:0000256" key="4">
    <source>
        <dbReference type="ARBA" id="ARBA00023002"/>
    </source>
</evidence>
<keyword evidence="7" id="KW-1185">Reference proteome</keyword>
<name>A0A6H0SGG2_9MICC</name>
<evidence type="ECO:0000259" key="5">
    <source>
        <dbReference type="Pfam" id="PF01266"/>
    </source>
</evidence>
<dbReference type="RefSeq" id="WP_172511602.1">
    <property type="nucleotide sequence ID" value="NZ_CP032549.1"/>
</dbReference>
<feature type="domain" description="FAD dependent oxidoreductase" evidence="5">
    <location>
        <begin position="7"/>
        <end position="358"/>
    </location>
</feature>
<dbReference type="AlphaFoldDB" id="A0A6H0SGG2"/>
<dbReference type="SUPFAM" id="SSF51905">
    <property type="entry name" value="FAD/NAD(P)-binding domain"/>
    <property type="match status" value="1"/>
</dbReference>
<gene>
    <name evidence="6" type="ORF">D3791_06090</name>
</gene>
<dbReference type="GO" id="GO:0008115">
    <property type="term" value="F:sarcosine oxidase activity"/>
    <property type="evidence" value="ECO:0007669"/>
    <property type="project" value="TreeGrafter"/>
</dbReference>
<organism evidence="6 7">
    <name type="scientific">Glutamicibacter mishrai</name>
    <dbReference type="NCBI Taxonomy" id="1775880"/>
    <lineage>
        <taxon>Bacteria</taxon>
        <taxon>Bacillati</taxon>
        <taxon>Actinomycetota</taxon>
        <taxon>Actinomycetes</taxon>
        <taxon>Micrococcales</taxon>
        <taxon>Micrococcaceae</taxon>
        <taxon>Glutamicibacter</taxon>
    </lineage>
</organism>
<evidence type="ECO:0000256" key="3">
    <source>
        <dbReference type="ARBA" id="ARBA00022827"/>
    </source>
</evidence>
<protein>
    <submittedName>
        <fullName evidence="6">FAD-dependent oxidoreductase</fullName>
    </submittedName>
</protein>
<proteinExistence type="predicted"/>
<sequence>MSNDVEFLIIGGGAMGSAAALSLAQRGHEVLLLERFEPGHLNGASHGTTRNFNPAYARPEYLHLLQRADSLWDELSAQAGTELLHRTGLVNHGIVAEQRQMHQVLAEAGFASELLGIEEAEERFGGMRFETEVLHIPAGGQINADATVAALQSLAAQAGAGVRHSQQVTGIEVLGEERVAVEVRNANGNETLHARQVILTAGAWTRQLLPGIVLPRLHVTEEHPVHFALRQDPGRFPGFNHILDGSRDIGSPVFGPIYGMHTPGSGIKVGWHGSGAVIDPEHRPHQVIEEQLHALQLYAQRWLPCVDPQDFEPVSCTYANTDDEHFILDRLGPITIGAGFSGHGSKFVPAIGEYLAELALGIRGSEALFAATGTERAPLFLERRRTLGVA</sequence>
<keyword evidence="3" id="KW-0274">FAD</keyword>
<dbReference type="Proteomes" id="UP000502331">
    <property type="component" value="Chromosome"/>
</dbReference>
<evidence type="ECO:0000256" key="1">
    <source>
        <dbReference type="ARBA" id="ARBA00001974"/>
    </source>
</evidence>
<dbReference type="GO" id="GO:0050660">
    <property type="term" value="F:flavin adenine dinucleotide binding"/>
    <property type="evidence" value="ECO:0007669"/>
    <property type="project" value="InterPro"/>
</dbReference>
<evidence type="ECO:0000313" key="7">
    <source>
        <dbReference type="Proteomes" id="UP000502331"/>
    </source>
</evidence>
<dbReference type="InterPro" id="IPR006076">
    <property type="entry name" value="FAD-dep_OxRdtase"/>
</dbReference>
<dbReference type="SUPFAM" id="SSF54373">
    <property type="entry name" value="FAD-linked reductases, C-terminal domain"/>
    <property type="match status" value="1"/>
</dbReference>
<dbReference type="PANTHER" id="PTHR10961:SF46">
    <property type="entry name" value="PEROXISOMAL SARCOSINE OXIDASE"/>
    <property type="match status" value="1"/>
</dbReference>
<dbReference type="EMBL" id="CP032549">
    <property type="protein sequence ID" value="QIV86742.1"/>
    <property type="molecule type" value="Genomic_DNA"/>
</dbReference>
<evidence type="ECO:0000256" key="2">
    <source>
        <dbReference type="ARBA" id="ARBA00022630"/>
    </source>
</evidence>
<keyword evidence="2" id="KW-0285">Flavoprotein</keyword>
<dbReference type="Gene3D" id="3.30.9.10">
    <property type="entry name" value="D-Amino Acid Oxidase, subunit A, domain 2"/>
    <property type="match status" value="1"/>
</dbReference>